<evidence type="ECO:0000256" key="2">
    <source>
        <dbReference type="SAM" id="MobiDB-lite"/>
    </source>
</evidence>
<feature type="compositionally biased region" description="Acidic residues" evidence="2">
    <location>
        <begin position="25"/>
        <end position="36"/>
    </location>
</feature>
<proteinExistence type="predicted"/>
<dbReference type="Proteomes" id="UP001151760">
    <property type="component" value="Unassembled WGS sequence"/>
</dbReference>
<evidence type="ECO:0000313" key="4">
    <source>
        <dbReference type="Proteomes" id="UP001151760"/>
    </source>
</evidence>
<feature type="compositionally biased region" description="Polar residues" evidence="2">
    <location>
        <begin position="207"/>
        <end position="223"/>
    </location>
</feature>
<organism evidence="3 4">
    <name type="scientific">Tanacetum coccineum</name>
    <dbReference type="NCBI Taxonomy" id="301880"/>
    <lineage>
        <taxon>Eukaryota</taxon>
        <taxon>Viridiplantae</taxon>
        <taxon>Streptophyta</taxon>
        <taxon>Embryophyta</taxon>
        <taxon>Tracheophyta</taxon>
        <taxon>Spermatophyta</taxon>
        <taxon>Magnoliopsida</taxon>
        <taxon>eudicotyledons</taxon>
        <taxon>Gunneridae</taxon>
        <taxon>Pentapetalae</taxon>
        <taxon>asterids</taxon>
        <taxon>campanulids</taxon>
        <taxon>Asterales</taxon>
        <taxon>Asteraceae</taxon>
        <taxon>Asteroideae</taxon>
        <taxon>Anthemideae</taxon>
        <taxon>Anthemidinae</taxon>
        <taxon>Tanacetum</taxon>
    </lineage>
</organism>
<keyword evidence="1" id="KW-0175">Coiled coil</keyword>
<dbReference type="EMBL" id="BQNB010009744">
    <property type="protein sequence ID" value="GJS67803.1"/>
    <property type="molecule type" value="Genomic_DNA"/>
</dbReference>
<reference evidence="3" key="2">
    <citation type="submission" date="2022-01" db="EMBL/GenBank/DDBJ databases">
        <authorList>
            <person name="Yamashiro T."/>
            <person name="Shiraishi A."/>
            <person name="Satake H."/>
            <person name="Nakayama K."/>
        </authorList>
    </citation>
    <scope>NUCLEOTIDE SEQUENCE</scope>
</reference>
<evidence type="ECO:0000313" key="3">
    <source>
        <dbReference type="EMBL" id="GJS67803.1"/>
    </source>
</evidence>
<comment type="caution">
    <text evidence="3">The sequence shown here is derived from an EMBL/GenBank/DDBJ whole genome shotgun (WGS) entry which is preliminary data.</text>
</comment>
<protein>
    <submittedName>
        <fullName evidence="3">Uncharacterized protein</fullName>
    </submittedName>
</protein>
<name>A0ABQ4XSV2_9ASTR</name>
<keyword evidence="4" id="KW-1185">Reference proteome</keyword>
<sequence length="402" mass="45449">MGDDEPITKKVQETSNDDKTKADFSEPESMPDDEFMDFTEDTGIAESEEETGNIHASAKEIWKRQYKKPTSSVPVNKEVVITITSLSAEVIDLGDIIGTSVPMAVGNSVNSLLPKLINDLLVPDLLYTKLKEAIEYVNDKFEELNKVEIQRFAILEKALKSTIKGSVKSQLDKVVDLFKCSFGHHLQLLGYLEKILKSSIQIKTAPTPAKTTNEVPTESNAPTQGEPEETGLAKNLTMVVHKDADLKESDPPTKKTKIAENLFKTKESKFSPSPPRHDIQDKGKGIVEPNKDDQIKMIMPLVDEGGSNPDLLELKKFRGTRERPMTIEEAKQQMEEPKRLSDIKKYKEESKKALKKMSLAKRQAQRHKLKEIEAKREKLRAEYFNCINERTSPKKITKYKCF</sequence>
<accession>A0ABQ4XSV2</accession>
<gene>
    <name evidence="3" type="ORF">Tco_0682368</name>
</gene>
<feature type="region of interest" description="Disordered" evidence="2">
    <location>
        <begin position="267"/>
        <end position="288"/>
    </location>
</feature>
<feature type="region of interest" description="Disordered" evidence="2">
    <location>
        <begin position="1"/>
        <end position="36"/>
    </location>
</feature>
<evidence type="ECO:0000256" key="1">
    <source>
        <dbReference type="SAM" id="Coils"/>
    </source>
</evidence>
<reference evidence="3" key="1">
    <citation type="journal article" date="2022" name="Int. J. Mol. Sci.">
        <title>Draft Genome of Tanacetum Coccineum: Genomic Comparison of Closely Related Tanacetum-Family Plants.</title>
        <authorList>
            <person name="Yamashiro T."/>
            <person name="Shiraishi A."/>
            <person name="Nakayama K."/>
            <person name="Satake H."/>
        </authorList>
    </citation>
    <scope>NUCLEOTIDE SEQUENCE</scope>
</reference>
<feature type="region of interest" description="Disordered" evidence="2">
    <location>
        <begin position="207"/>
        <end position="230"/>
    </location>
</feature>
<feature type="coiled-coil region" evidence="1">
    <location>
        <begin position="343"/>
        <end position="389"/>
    </location>
</feature>
<feature type="compositionally biased region" description="Basic and acidic residues" evidence="2">
    <location>
        <begin position="1"/>
        <end position="24"/>
    </location>
</feature>